<keyword evidence="5 9" id="KW-0805">Transcription regulation</keyword>
<evidence type="ECO:0000256" key="4">
    <source>
        <dbReference type="ARBA" id="ARBA00022840"/>
    </source>
</evidence>
<keyword evidence="1 9" id="KW-0547">Nucleotide-binding</keyword>
<dbReference type="InterPro" id="IPR000330">
    <property type="entry name" value="SNF2_N"/>
</dbReference>
<dbReference type="InterPro" id="IPR038718">
    <property type="entry name" value="SNF2-like_sf"/>
</dbReference>
<keyword evidence="8 9" id="KW-0804">Transcription</keyword>
<dbReference type="Gene3D" id="2.30.30.930">
    <property type="match status" value="1"/>
</dbReference>
<dbReference type="CDD" id="cd18011">
    <property type="entry name" value="DEXDc_RapA"/>
    <property type="match status" value="1"/>
</dbReference>
<feature type="domain" description="Helicase ATP-binding" evidence="11">
    <location>
        <begin position="163"/>
        <end position="333"/>
    </location>
</feature>
<dbReference type="InterPro" id="IPR001650">
    <property type="entry name" value="Helicase_C-like"/>
</dbReference>
<dbReference type="GO" id="GO:0003677">
    <property type="term" value="F:DNA binding"/>
    <property type="evidence" value="ECO:0007669"/>
    <property type="project" value="UniProtKB-KW"/>
</dbReference>
<dbReference type="Gene3D" id="2.30.30.140">
    <property type="match status" value="1"/>
</dbReference>
<feature type="domain" description="Helicase C-terminal" evidence="12">
    <location>
        <begin position="488"/>
        <end position="641"/>
    </location>
</feature>
<comment type="similarity">
    <text evidence="9">Belongs to the SNF2/RAD54 helicase family. RapA subfamily.</text>
</comment>
<accession>A0A448TTD5</accession>
<dbReference type="InterPro" id="IPR023949">
    <property type="entry name" value="Helicase_RapA"/>
</dbReference>
<evidence type="ECO:0000256" key="10">
    <source>
        <dbReference type="SAM" id="Coils"/>
    </source>
</evidence>
<evidence type="ECO:0000313" key="13">
    <source>
        <dbReference type="EMBL" id="VEJ09093.1"/>
    </source>
</evidence>
<dbReference type="EMBL" id="LR134510">
    <property type="protein sequence ID" value="VEJ09093.1"/>
    <property type="molecule type" value="Genomic_DNA"/>
</dbReference>
<evidence type="ECO:0000259" key="11">
    <source>
        <dbReference type="PROSITE" id="PS51192"/>
    </source>
</evidence>
<dbReference type="InterPro" id="IPR022737">
    <property type="entry name" value="RapA_C"/>
</dbReference>
<keyword evidence="4 9" id="KW-0067">ATP-binding</keyword>
<dbReference type="InterPro" id="IPR040766">
    <property type="entry name" value="Tudor_2_RapA"/>
</dbReference>
<dbReference type="AlphaFoldDB" id="A0A448TTD5"/>
<keyword evidence="6 9" id="KW-0238">DNA-binding</keyword>
<evidence type="ECO:0000256" key="6">
    <source>
        <dbReference type="ARBA" id="ARBA00023125"/>
    </source>
</evidence>
<dbReference type="GO" id="GO:0004386">
    <property type="term" value="F:helicase activity"/>
    <property type="evidence" value="ECO:0007669"/>
    <property type="project" value="UniProtKB-UniRule"/>
</dbReference>
<dbReference type="Gene3D" id="3.40.50.10810">
    <property type="entry name" value="Tandem AAA-ATPase domain"/>
    <property type="match status" value="1"/>
</dbReference>
<keyword evidence="10" id="KW-0175">Coiled coil</keyword>
<dbReference type="Pfam" id="PF00176">
    <property type="entry name" value="SNF2-rel_dom"/>
    <property type="match status" value="1"/>
</dbReference>
<feature type="binding site" evidence="9">
    <location>
        <begin position="176"/>
        <end position="183"/>
    </location>
    <ligand>
        <name>ATP</name>
        <dbReference type="ChEBI" id="CHEBI:30616"/>
    </ligand>
</feature>
<evidence type="ECO:0000256" key="3">
    <source>
        <dbReference type="ARBA" id="ARBA00022806"/>
    </source>
</evidence>
<evidence type="ECO:0000256" key="1">
    <source>
        <dbReference type="ARBA" id="ARBA00022741"/>
    </source>
</evidence>
<dbReference type="SMART" id="SM00487">
    <property type="entry name" value="DEXDc"/>
    <property type="match status" value="1"/>
</dbReference>
<keyword evidence="14" id="KW-1185">Reference proteome</keyword>
<gene>
    <name evidence="9 13" type="primary">rapA</name>
    <name evidence="13" type="ORF">NCTC12871_00523</name>
</gene>
<dbReference type="PANTHER" id="PTHR45766">
    <property type="entry name" value="DNA ANNEALING HELICASE AND ENDONUCLEASE ZRANB3 FAMILY MEMBER"/>
    <property type="match status" value="1"/>
</dbReference>
<dbReference type="Gene3D" id="3.40.50.300">
    <property type="entry name" value="P-loop containing nucleotide triphosphate hydrolases"/>
    <property type="match status" value="1"/>
</dbReference>
<dbReference type="InterPro" id="IPR014001">
    <property type="entry name" value="Helicase_ATP-bd"/>
</dbReference>
<dbReference type="InterPro" id="IPR057342">
    <property type="entry name" value="DEXDc_RapA"/>
</dbReference>
<dbReference type="SMART" id="SM00490">
    <property type="entry name" value="HELICc"/>
    <property type="match status" value="1"/>
</dbReference>
<keyword evidence="2 9" id="KW-0378">Hydrolase</keyword>
<reference evidence="13 14" key="1">
    <citation type="submission" date="2018-12" db="EMBL/GenBank/DDBJ databases">
        <authorList>
            <consortium name="Pathogen Informatics"/>
        </authorList>
    </citation>
    <scope>NUCLEOTIDE SEQUENCE [LARGE SCALE GENOMIC DNA]</scope>
    <source>
        <strain evidence="13 14">NCTC12871</strain>
    </source>
</reference>
<dbReference type="Gene3D" id="3.30.360.80">
    <property type="match status" value="1"/>
</dbReference>
<dbReference type="InterPro" id="IPR049730">
    <property type="entry name" value="SNF2/RAD54-like_C"/>
</dbReference>
<feature type="coiled-coil region" evidence="10">
    <location>
        <begin position="911"/>
        <end position="953"/>
    </location>
</feature>
<evidence type="ECO:0000256" key="9">
    <source>
        <dbReference type="HAMAP-Rule" id="MF_01821"/>
    </source>
</evidence>
<dbReference type="HAMAP" id="MF_01821">
    <property type="entry name" value="Helicase_RapA"/>
    <property type="match status" value="1"/>
</dbReference>
<dbReference type="Proteomes" id="UP000279799">
    <property type="component" value="Chromosome"/>
</dbReference>
<dbReference type="PROSITE" id="PS51194">
    <property type="entry name" value="HELICASE_CTER"/>
    <property type="match status" value="1"/>
</dbReference>
<evidence type="ECO:0000256" key="8">
    <source>
        <dbReference type="ARBA" id="ARBA00023163"/>
    </source>
</evidence>
<dbReference type="RefSeq" id="WP_126598730.1">
    <property type="nucleotide sequence ID" value="NZ_LR134510.1"/>
</dbReference>
<keyword evidence="7 9" id="KW-0010">Activator</keyword>
<dbReference type="GO" id="GO:0016817">
    <property type="term" value="F:hydrolase activity, acting on acid anhydrides"/>
    <property type="evidence" value="ECO:0007669"/>
    <property type="project" value="InterPro"/>
</dbReference>
<proteinExistence type="inferred from homology"/>
<dbReference type="Gene3D" id="6.10.140.1500">
    <property type="match status" value="1"/>
</dbReference>
<dbReference type="CDD" id="cd18793">
    <property type="entry name" value="SF2_C_SNF"/>
    <property type="match status" value="1"/>
</dbReference>
<organism evidence="13 14">
    <name type="scientific">Actinobacillus delphinicola</name>
    <dbReference type="NCBI Taxonomy" id="51161"/>
    <lineage>
        <taxon>Bacteria</taxon>
        <taxon>Pseudomonadati</taxon>
        <taxon>Pseudomonadota</taxon>
        <taxon>Gammaproteobacteria</taxon>
        <taxon>Pasteurellales</taxon>
        <taxon>Pasteurellaceae</taxon>
        <taxon>Actinobacillus</taxon>
    </lineage>
</organism>
<dbReference type="Gene3D" id="6.10.140.2230">
    <property type="match status" value="1"/>
</dbReference>
<dbReference type="NCBIfam" id="NF003426">
    <property type="entry name" value="PRK04914.1"/>
    <property type="match status" value="1"/>
</dbReference>
<dbReference type="KEGG" id="adp:NCTC12871_00523"/>
<dbReference type="Pfam" id="PF18339">
    <property type="entry name" value="Tudor_1_RapA"/>
    <property type="match status" value="1"/>
</dbReference>
<dbReference type="InterPro" id="IPR040765">
    <property type="entry name" value="Tudor_1_RapA"/>
</dbReference>
<dbReference type="PROSITE" id="PS51192">
    <property type="entry name" value="HELICASE_ATP_BIND_1"/>
    <property type="match status" value="1"/>
</dbReference>
<sequence length="965" mass="110158">MSFVIGQRWISESENNLGLGLITAVDARTVTIFFPASEETRIYAVKSAPLNRVTFNVGDEVTHCEGWKAQVVDVMTRNDVNIYLVKRQDNGEDAVMQELDIAHHITFSKPQDRLFNAQIDRADHFTLRYNSFLHQQAQFQSPLRGLRGAKVGLIPHQLHIANEVGNRIAPRVLLADEVGLGKTIEAGMILQQQILSEKAQRVLIIVPESLQHQWLVEMLRRFNLHFSLFDEDRCSDFDDKGENPFDSENLIICSLDWLMAKPRRAKEALEADFDMLVVDEAHHLKWEIDNPSGEYQLVANFAQKIPGVLLLTATPEQLGQESHFARLHLLDPERFYSFDAFLEEQQNYQKVADALKPLFANKKLTKKAETQIVKLLPEEKALLEAQFSELNDDEKSEEEKIAIRQNIMMKLIDRHGTSRVLFRNTRQGVQGFPKRIFEEVRLPLPSQYQNTIKVMNLLGETKNINLNHPEQMFLKMNPDARWWDFDPRVQWLIDFLKQNPKEKVLVICQQSQTTQQLEQALREKEGINSALFHEKMSIIERDRAAAYFADEEGARVLLSSSVGSEGRNFQFACHLVLFDLPRHPDLLEQCIGRLDRIGQKRDVHIYVPCFENSPTDRLANWYDKGLNAFAETCPMGTAIFERHGETLQQYLDHPENTEGFDTLIKETQASREELYKTLEAGRDRLLEMNSSGGKQAQELAEAIAEQDGSTELVNFALKLFDIVGVEQEDIGEKTIVIKPSSTMLVPDFPYLKEEGVPVTFERDLALARDEVEFLNWDHPMIRNGIDLITTGDIGKSTVSLLINPNLPAGTLLLELIYVVEAQAPKGLQITRFLPPTPIRLLVDMKGNELSQQVPFKVLQKQLRPMKKATANSVVKMMQPQIMQLLATAESKIEQPAKEVIESAKTLAAQTLDSEITRLQALQKVNKNIRDKEIQTLEAQRDQIAQELELARWRLDSLRLIVSNKA</sequence>
<dbReference type="GO" id="GO:0006355">
    <property type="term" value="P:regulation of DNA-templated transcription"/>
    <property type="evidence" value="ECO:0007669"/>
    <property type="project" value="UniProtKB-UniRule"/>
</dbReference>
<dbReference type="EC" id="3.6.4.-" evidence="9"/>
<evidence type="ECO:0000256" key="5">
    <source>
        <dbReference type="ARBA" id="ARBA00023015"/>
    </source>
</evidence>
<feature type="short sequence motif" description="DEAH box" evidence="9">
    <location>
        <begin position="279"/>
        <end position="282"/>
    </location>
</feature>
<comment type="subunit">
    <text evidence="9">Interacts with the RNAP. Has a higher affinity for the core RNAP than for the holoenzyme. Its ATPase activity is stimulated by binding to RNAP.</text>
</comment>
<evidence type="ECO:0000256" key="2">
    <source>
        <dbReference type="ARBA" id="ARBA00022801"/>
    </source>
</evidence>
<dbReference type="InterPro" id="IPR027417">
    <property type="entry name" value="P-loop_NTPase"/>
</dbReference>
<dbReference type="PANTHER" id="PTHR45766:SF6">
    <property type="entry name" value="SWI_SNF-RELATED MATRIX-ASSOCIATED ACTIN-DEPENDENT REGULATOR OF CHROMATIN SUBFAMILY A-LIKE PROTEIN 1"/>
    <property type="match status" value="1"/>
</dbReference>
<dbReference type="OrthoDB" id="9814088at2"/>
<dbReference type="GO" id="GO:0005524">
    <property type="term" value="F:ATP binding"/>
    <property type="evidence" value="ECO:0007669"/>
    <property type="project" value="UniProtKB-UniRule"/>
</dbReference>
<evidence type="ECO:0000256" key="7">
    <source>
        <dbReference type="ARBA" id="ARBA00023159"/>
    </source>
</evidence>
<evidence type="ECO:0000313" key="14">
    <source>
        <dbReference type="Proteomes" id="UP000279799"/>
    </source>
</evidence>
<comment type="function">
    <text evidence="9">Transcription regulator that activates transcription by stimulating RNA polymerase (RNAP) recycling in case of stress conditions such as supercoiled DNA or high salt concentrations. Probably acts by releasing the RNAP, when it is trapped or immobilized on tightly supercoiled DNA. Does not activate transcription on linear DNA. Probably not involved in DNA repair.</text>
</comment>
<dbReference type="Pfam" id="PF12137">
    <property type="entry name" value="RapA_C"/>
    <property type="match status" value="1"/>
</dbReference>
<protein>
    <recommendedName>
        <fullName evidence="9">RNA polymerase-associated protein RapA</fullName>
        <ecNumber evidence="9">3.6.4.-</ecNumber>
    </recommendedName>
    <alternativeName>
        <fullName evidence="9">ATP-dependent helicase HepA</fullName>
    </alternativeName>
</protein>
<dbReference type="Pfam" id="PF00271">
    <property type="entry name" value="Helicase_C"/>
    <property type="match status" value="1"/>
</dbReference>
<dbReference type="SUPFAM" id="SSF52540">
    <property type="entry name" value="P-loop containing nucleoside triphosphate hydrolases"/>
    <property type="match status" value="2"/>
</dbReference>
<keyword evidence="3 9" id="KW-0347">Helicase</keyword>
<evidence type="ECO:0000259" key="12">
    <source>
        <dbReference type="PROSITE" id="PS51194"/>
    </source>
</evidence>
<name>A0A448TTD5_9PAST</name>
<dbReference type="Pfam" id="PF18337">
    <property type="entry name" value="Tudor_RapA"/>
    <property type="match status" value="1"/>
</dbReference>